<gene>
    <name evidence="1" type="ORF">NCTC13465_02750</name>
</gene>
<dbReference type="AlphaFoldDB" id="A0A2X3EJU2"/>
<reference evidence="1 2" key="1">
    <citation type="submission" date="2018-06" db="EMBL/GenBank/DDBJ databases">
        <authorList>
            <consortium name="Pathogen Informatics"/>
            <person name="Doyle S."/>
        </authorList>
    </citation>
    <scope>NUCLEOTIDE SEQUENCE [LARGE SCALE GENOMIC DNA]</scope>
    <source>
        <strain evidence="1 2">NCTC13465</strain>
    </source>
</reference>
<protein>
    <submittedName>
        <fullName evidence="1">Uncharacterized protein</fullName>
    </submittedName>
</protein>
<evidence type="ECO:0000313" key="2">
    <source>
        <dbReference type="Proteomes" id="UP000251721"/>
    </source>
</evidence>
<organism evidence="1 2">
    <name type="scientific">Klebsiella pneumoniae</name>
    <dbReference type="NCBI Taxonomy" id="573"/>
    <lineage>
        <taxon>Bacteria</taxon>
        <taxon>Pseudomonadati</taxon>
        <taxon>Pseudomonadota</taxon>
        <taxon>Gammaproteobacteria</taxon>
        <taxon>Enterobacterales</taxon>
        <taxon>Enterobacteriaceae</taxon>
        <taxon>Klebsiella/Raoultella group</taxon>
        <taxon>Klebsiella</taxon>
        <taxon>Klebsiella pneumoniae complex</taxon>
    </lineage>
</organism>
<dbReference type="EMBL" id="UAWQ01000016">
    <property type="protein sequence ID" value="SQC44242.1"/>
    <property type="molecule type" value="Genomic_DNA"/>
</dbReference>
<proteinExistence type="predicted"/>
<name>A0A2X3EJU2_KLEPN</name>
<accession>A0A2X3EJU2</accession>
<evidence type="ECO:0000313" key="1">
    <source>
        <dbReference type="EMBL" id="SQC44242.1"/>
    </source>
</evidence>
<sequence>MNSRHVIGCNTTAKARDRSRTTISDQFFILISIASEKRDLLIGAARRHILSHKVPEFIVKARQIHLTAFFSL</sequence>
<dbReference type="Proteomes" id="UP000251721">
    <property type="component" value="Unassembled WGS sequence"/>
</dbReference>